<dbReference type="InterPro" id="IPR011545">
    <property type="entry name" value="DEAD/DEAH_box_helicase_dom"/>
</dbReference>
<dbReference type="Pfam" id="PF00271">
    <property type="entry name" value="Helicase_C"/>
    <property type="match status" value="1"/>
</dbReference>
<dbReference type="CDD" id="cd18787">
    <property type="entry name" value="SF2_C_DEAD"/>
    <property type="match status" value="1"/>
</dbReference>
<keyword evidence="10" id="KW-1185">Reference proteome</keyword>
<reference evidence="9 10" key="1">
    <citation type="journal article" date="2006" name="Science">
        <title>Phytophthora genome sequences uncover evolutionary origins and mechanisms of pathogenesis.</title>
        <authorList>
            <person name="Tyler B.M."/>
            <person name="Tripathy S."/>
            <person name="Zhang X."/>
            <person name="Dehal P."/>
            <person name="Jiang R.H."/>
            <person name="Aerts A."/>
            <person name="Arredondo F.D."/>
            <person name="Baxter L."/>
            <person name="Bensasson D."/>
            <person name="Beynon J.L."/>
            <person name="Chapman J."/>
            <person name="Damasceno C.M."/>
            <person name="Dorrance A.E."/>
            <person name="Dou D."/>
            <person name="Dickerman A.W."/>
            <person name="Dubchak I.L."/>
            <person name="Garbelotto M."/>
            <person name="Gijzen M."/>
            <person name="Gordon S.G."/>
            <person name="Govers F."/>
            <person name="Grunwald N.J."/>
            <person name="Huang W."/>
            <person name="Ivors K.L."/>
            <person name="Jones R.W."/>
            <person name="Kamoun S."/>
            <person name="Krampis K."/>
            <person name="Lamour K.H."/>
            <person name="Lee M.K."/>
            <person name="McDonald W.H."/>
            <person name="Medina M."/>
            <person name="Meijer H.J."/>
            <person name="Nordberg E.K."/>
            <person name="Maclean D.J."/>
            <person name="Ospina-Giraldo M.D."/>
            <person name="Morris P.F."/>
            <person name="Phuntumart V."/>
            <person name="Putnam N.H."/>
            <person name="Rash S."/>
            <person name="Rose J.K."/>
            <person name="Sakihama Y."/>
            <person name="Salamov A.A."/>
            <person name="Savidor A."/>
            <person name="Scheuring C.F."/>
            <person name="Smith B.M."/>
            <person name="Sobral B.W."/>
            <person name="Terry A."/>
            <person name="Torto-Alalibo T.A."/>
            <person name="Win J."/>
            <person name="Xu Z."/>
            <person name="Zhang H."/>
            <person name="Grigoriev I.V."/>
            <person name="Rokhsar D.S."/>
            <person name="Boore J.L."/>
        </authorList>
    </citation>
    <scope>NUCLEOTIDE SEQUENCE [LARGE SCALE GENOMIC DNA]</scope>
    <source>
        <strain evidence="9 10">P6497</strain>
    </source>
</reference>
<dbReference type="GO" id="GO:0003676">
    <property type="term" value="F:nucleic acid binding"/>
    <property type="evidence" value="ECO:0007669"/>
    <property type="project" value="InterPro"/>
</dbReference>
<evidence type="ECO:0000313" key="9">
    <source>
        <dbReference type="EMBL" id="EGZ29965.1"/>
    </source>
</evidence>
<evidence type="ECO:0000256" key="4">
    <source>
        <dbReference type="ARBA" id="ARBA00022801"/>
    </source>
</evidence>
<accession>G4YJL0</accession>
<dbReference type="Proteomes" id="UP000002640">
    <property type="component" value="Unassembled WGS sequence"/>
</dbReference>
<dbReference type="CDD" id="cd00268">
    <property type="entry name" value="DEADc"/>
    <property type="match status" value="1"/>
</dbReference>
<dbReference type="CDD" id="cd23022">
    <property type="entry name" value="zf-HIT_DDX59"/>
    <property type="match status" value="1"/>
</dbReference>
<dbReference type="SMART" id="SM00487">
    <property type="entry name" value="DEXDc"/>
    <property type="match status" value="1"/>
</dbReference>
<evidence type="ECO:0000256" key="1">
    <source>
        <dbReference type="ARBA" id="ARBA00009718"/>
    </source>
</evidence>
<dbReference type="InterPro" id="IPR001650">
    <property type="entry name" value="Helicase_C-like"/>
</dbReference>
<dbReference type="RefSeq" id="XP_009517240.1">
    <property type="nucleotide sequence ID" value="XM_009518945.1"/>
</dbReference>
<evidence type="ECO:0000259" key="7">
    <source>
        <dbReference type="PROSITE" id="PS51192"/>
    </source>
</evidence>
<name>G4YJL0_PHYSP</name>
<organism evidence="9 10">
    <name type="scientific">Phytophthora sojae (strain P6497)</name>
    <name type="common">Soybean stem and root rot agent</name>
    <name type="synonym">Phytophthora megasperma f. sp. glycines</name>
    <dbReference type="NCBI Taxonomy" id="1094619"/>
    <lineage>
        <taxon>Eukaryota</taxon>
        <taxon>Sar</taxon>
        <taxon>Stramenopiles</taxon>
        <taxon>Oomycota</taxon>
        <taxon>Peronosporomycetes</taxon>
        <taxon>Peronosporales</taxon>
        <taxon>Peronosporaceae</taxon>
        <taxon>Phytophthora</taxon>
    </lineage>
</organism>
<evidence type="ECO:0000256" key="2">
    <source>
        <dbReference type="ARBA" id="ARBA00012552"/>
    </source>
</evidence>
<dbReference type="InterPro" id="IPR027417">
    <property type="entry name" value="P-loop_NTPase"/>
</dbReference>
<keyword evidence="4" id="KW-0378">Hydrolase</keyword>
<gene>
    <name evidence="9" type="ORF">PHYSODRAFT_310080</name>
</gene>
<dbReference type="SMR" id="G4YJL0"/>
<dbReference type="InterPro" id="IPR007529">
    <property type="entry name" value="Znf_HIT"/>
</dbReference>
<evidence type="ECO:0000259" key="8">
    <source>
        <dbReference type="PROSITE" id="PS51194"/>
    </source>
</evidence>
<dbReference type="GO" id="GO:0005524">
    <property type="term" value="F:ATP binding"/>
    <property type="evidence" value="ECO:0007669"/>
    <property type="project" value="UniProtKB-KW"/>
</dbReference>
<dbReference type="PROSITE" id="PS51192">
    <property type="entry name" value="HELICASE_ATP_BIND_1"/>
    <property type="match status" value="1"/>
</dbReference>
<dbReference type="Pfam" id="PF04438">
    <property type="entry name" value="zf-HIT"/>
    <property type="match status" value="1"/>
</dbReference>
<dbReference type="GO" id="GO:0003724">
    <property type="term" value="F:RNA helicase activity"/>
    <property type="evidence" value="ECO:0007669"/>
    <property type="project" value="UniProtKB-EC"/>
</dbReference>
<dbReference type="GO" id="GO:0016787">
    <property type="term" value="F:hydrolase activity"/>
    <property type="evidence" value="ECO:0007669"/>
    <property type="project" value="UniProtKB-KW"/>
</dbReference>
<dbReference type="SMART" id="SM00490">
    <property type="entry name" value="HELICc"/>
    <property type="match status" value="1"/>
</dbReference>
<dbReference type="Gene3D" id="3.30.60.220">
    <property type="match status" value="1"/>
</dbReference>
<dbReference type="SUPFAM" id="SSF52540">
    <property type="entry name" value="P-loop containing nucleoside triphosphate hydrolases"/>
    <property type="match status" value="1"/>
</dbReference>
<keyword evidence="5" id="KW-0347">Helicase</keyword>
<evidence type="ECO:0000256" key="6">
    <source>
        <dbReference type="ARBA" id="ARBA00022840"/>
    </source>
</evidence>
<dbReference type="GeneID" id="20643225"/>
<dbReference type="EC" id="3.6.4.13" evidence="2"/>
<dbReference type="AlphaFoldDB" id="G4YJL0"/>
<proteinExistence type="inferred from homology"/>
<dbReference type="OMA" id="DESFCIR"/>
<comment type="similarity">
    <text evidence="1">Belongs to the DEAD box helicase family. DDX59 subfamily.</text>
</comment>
<evidence type="ECO:0000313" key="10">
    <source>
        <dbReference type="Proteomes" id="UP000002640"/>
    </source>
</evidence>
<feature type="domain" description="Helicase C-terminal" evidence="8">
    <location>
        <begin position="364"/>
        <end position="517"/>
    </location>
</feature>
<dbReference type="Gene3D" id="3.40.50.300">
    <property type="entry name" value="P-loop containing nucleotide triphosphate hydrolases"/>
    <property type="match status" value="2"/>
</dbReference>
<keyword evidence="3" id="KW-0547">Nucleotide-binding</keyword>
<sequence>MADAPVVERCPAQRQPQAGEPVCVICGRYGEYVCDATDEDVCSLECRDTCVSRQSQSQTTQSSQLQRDEETLRRAQQLRSKLGIEVSAGSAADTGDHARNWPIPLVDFAQQQHCVQLPAELLANLVTNGFKRPTPVQMQTIPCVLQGHHILVSAPTGTGKTASYLIPAIAQVLFAREEENEKIVALVLAPIRELAIQIESVAKLLMKSIANMKTALLVGGFPVPTQRYRLQNGVQVIVATPGRFLDIFTNYGGGEAILASIRTCVVDEVDMMLDVGFRPQISQIVALLATLAKKTSHGVQLLFFSATVSDEVEALVRQILKAQSEQSYIRVNVGGSESKTAGRAQFSLNPRVHQQVRWVEDKAKKDELFTFLKGKSEESTLVFVGSKIGASMLAEAIEKRCRIGAAATHGDKSQQERLTLLEAFINLEIPVLVSTNVLSRGMDLLHVQNVVVYDFPKKFTDYVHLIGRTGRGDEVPGNALTLVNSEDRAHFRELVPLLRGVKVSVPHEVYQSIHSDNAKQRSQSRELVVDESKRAFRVRKQLNDEIGAPISNWKEWNNQASKRRRVGPYL</sequence>
<dbReference type="InterPro" id="IPR014001">
    <property type="entry name" value="Helicase_ATP-bd"/>
</dbReference>
<keyword evidence="6" id="KW-0067">ATP-binding</keyword>
<dbReference type="Pfam" id="PF00270">
    <property type="entry name" value="DEAD"/>
    <property type="match status" value="1"/>
</dbReference>
<evidence type="ECO:0000256" key="5">
    <source>
        <dbReference type="ARBA" id="ARBA00022806"/>
    </source>
</evidence>
<protein>
    <recommendedName>
        <fullName evidence="2">RNA helicase</fullName>
        <ecNumber evidence="2">3.6.4.13</ecNumber>
    </recommendedName>
</protein>
<evidence type="ECO:0000256" key="3">
    <source>
        <dbReference type="ARBA" id="ARBA00022741"/>
    </source>
</evidence>
<dbReference type="InterPro" id="IPR044742">
    <property type="entry name" value="DEAD/DEAH_RhlB"/>
</dbReference>
<dbReference type="PROSITE" id="PS51194">
    <property type="entry name" value="HELICASE_CTER"/>
    <property type="match status" value="1"/>
</dbReference>
<dbReference type="STRING" id="1094619.G4YJL0"/>
<feature type="domain" description="Helicase ATP-binding" evidence="7">
    <location>
        <begin position="141"/>
        <end position="326"/>
    </location>
</feature>
<dbReference type="PANTHER" id="PTHR47958">
    <property type="entry name" value="ATP-DEPENDENT RNA HELICASE DBP3"/>
    <property type="match status" value="1"/>
</dbReference>
<dbReference type="InParanoid" id="G4YJL0"/>
<dbReference type="EMBL" id="JH159151">
    <property type="protein sequence ID" value="EGZ29965.1"/>
    <property type="molecule type" value="Genomic_DNA"/>
</dbReference>
<dbReference type="KEGG" id="psoj:PHYSODRAFT_310080"/>